<name>I0IHA6_PHYMF</name>
<accession>I0IHA6</accession>
<feature type="signal peptide" evidence="2">
    <location>
        <begin position="1"/>
        <end position="34"/>
    </location>
</feature>
<dbReference type="KEGG" id="phm:PSMK_24850"/>
<evidence type="ECO:0000313" key="4">
    <source>
        <dbReference type="EMBL" id="BAM04644.1"/>
    </source>
</evidence>
<keyword evidence="5" id="KW-1185">Reference proteome</keyword>
<proteinExistence type="predicted"/>
<evidence type="ECO:0000259" key="3">
    <source>
        <dbReference type="Pfam" id="PF17820"/>
    </source>
</evidence>
<protein>
    <recommendedName>
        <fullName evidence="3">PDZ domain-containing protein</fullName>
    </recommendedName>
</protein>
<keyword evidence="2" id="KW-0732">Signal</keyword>
<dbReference type="STRING" id="1142394.PSMK_24850"/>
<dbReference type="EMBL" id="AP012338">
    <property type="protein sequence ID" value="BAM04644.1"/>
    <property type="molecule type" value="Genomic_DNA"/>
</dbReference>
<dbReference type="HOGENOM" id="CLU_561239_0_0_0"/>
<dbReference type="PROSITE" id="PS51257">
    <property type="entry name" value="PROKAR_LIPOPROTEIN"/>
    <property type="match status" value="1"/>
</dbReference>
<sequence length="486" mass="52553">MKLFRARRPRSAPGVVPASCWVALACACAWVAHGQPALTPTLQELDADAGPVAGVDVLAVAPDGAARAAGVRAGEVIVAINGESVLRYPQLTPLRGREGGDRIAFADAEGRTREHAFGDGLIGVSLRTRPARLALAVSRAMARDEAWNGALLDAAWALERRDPGEAARRLEAVRAAGCPDDPVFRGLAFRVAAGLGELDRAGELLATLPERTDHQNQLHLPGPLDRYRFFLASGRTGDLVDLVERRPGFFPFARLPRWPAQAAFLRSGGPASPPGAAAPPAAAEPAGPARVVNPMLHGAAEWPWGADFHTHDDLIVENRPLLISQRPAFYKQAFLTRNEPFGDFDLHASFTVRLTGPPSERWPSSMLINVSDYETTPEPDGPAYFGGETSVLGANFQAFSDGEREVTLLHGWGHYEPIAASFFDGTAEHHLHLSRRGGRRTVVLDGRTLLDLPANPTPRRLVFHLHVVGLEADFRAFEIIEPRPAR</sequence>
<dbReference type="Gene3D" id="2.30.42.10">
    <property type="match status" value="1"/>
</dbReference>
<dbReference type="AlphaFoldDB" id="I0IHA6"/>
<feature type="chain" id="PRO_5003629684" description="PDZ domain-containing protein" evidence="2">
    <location>
        <begin position="35"/>
        <end position="486"/>
    </location>
</feature>
<dbReference type="InterPro" id="IPR036034">
    <property type="entry name" value="PDZ_sf"/>
</dbReference>
<evidence type="ECO:0000313" key="5">
    <source>
        <dbReference type="Proteomes" id="UP000007881"/>
    </source>
</evidence>
<gene>
    <name evidence="4" type="ordered locus">PSMK_24850</name>
</gene>
<feature type="region of interest" description="Disordered" evidence="1">
    <location>
        <begin position="266"/>
        <end position="286"/>
    </location>
</feature>
<dbReference type="InterPro" id="IPR041489">
    <property type="entry name" value="PDZ_6"/>
</dbReference>
<dbReference type="SUPFAM" id="SSF50156">
    <property type="entry name" value="PDZ domain-like"/>
    <property type="match status" value="1"/>
</dbReference>
<feature type="domain" description="PDZ" evidence="3">
    <location>
        <begin position="57"/>
        <end position="90"/>
    </location>
</feature>
<evidence type="ECO:0000256" key="2">
    <source>
        <dbReference type="SAM" id="SignalP"/>
    </source>
</evidence>
<dbReference type="Proteomes" id="UP000007881">
    <property type="component" value="Chromosome"/>
</dbReference>
<evidence type="ECO:0000256" key="1">
    <source>
        <dbReference type="SAM" id="MobiDB-lite"/>
    </source>
</evidence>
<reference evidence="4 5" key="1">
    <citation type="submission" date="2012-02" db="EMBL/GenBank/DDBJ databases">
        <title>Complete genome sequence of Phycisphaera mikurensis NBRC 102666.</title>
        <authorList>
            <person name="Ankai A."/>
            <person name="Hosoyama A."/>
            <person name="Terui Y."/>
            <person name="Sekine M."/>
            <person name="Fukai R."/>
            <person name="Kato Y."/>
            <person name="Nakamura S."/>
            <person name="Yamada-Narita S."/>
            <person name="Kawakoshi A."/>
            <person name="Fukunaga Y."/>
            <person name="Yamazaki S."/>
            <person name="Fujita N."/>
        </authorList>
    </citation>
    <scope>NUCLEOTIDE SEQUENCE [LARGE SCALE GENOMIC DNA]</scope>
    <source>
        <strain evidence="5">NBRC 102666 / KCTC 22515 / FYK2301M01</strain>
    </source>
</reference>
<organism evidence="4 5">
    <name type="scientific">Phycisphaera mikurensis (strain NBRC 102666 / KCTC 22515 / FYK2301M01)</name>
    <dbReference type="NCBI Taxonomy" id="1142394"/>
    <lineage>
        <taxon>Bacteria</taxon>
        <taxon>Pseudomonadati</taxon>
        <taxon>Planctomycetota</taxon>
        <taxon>Phycisphaerae</taxon>
        <taxon>Phycisphaerales</taxon>
        <taxon>Phycisphaeraceae</taxon>
        <taxon>Phycisphaera</taxon>
    </lineage>
</organism>
<dbReference type="Pfam" id="PF17820">
    <property type="entry name" value="PDZ_6"/>
    <property type="match status" value="1"/>
</dbReference>